<proteinExistence type="predicted"/>
<name>A0A4Z1HZT4_9HELO</name>
<evidence type="ECO:0000313" key="2">
    <source>
        <dbReference type="Proteomes" id="UP000297452"/>
    </source>
</evidence>
<evidence type="ECO:0000313" key="1">
    <source>
        <dbReference type="EMBL" id="TGO54671.1"/>
    </source>
</evidence>
<dbReference type="AlphaFoldDB" id="A0A4Z1HZT4"/>
<sequence length="61" mass="6567">MLGRSIRRAKEKETLNIEEIDANIFGVGVHGYKLGLNIGMGGAIRTSGGYEGKNDENDGMI</sequence>
<comment type="caution">
    <text evidence="1">The sequence shown here is derived from an EMBL/GenBank/DDBJ whole genome shotgun (WGS) entry which is preliminary data.</text>
</comment>
<gene>
    <name evidence="1" type="ORF">BOTNAR_0261g00040</name>
</gene>
<keyword evidence="2" id="KW-1185">Reference proteome</keyword>
<dbReference type="Proteomes" id="UP000297452">
    <property type="component" value="Unassembled WGS sequence"/>
</dbReference>
<dbReference type="EMBL" id="PQXJ01000261">
    <property type="protein sequence ID" value="TGO54671.1"/>
    <property type="molecule type" value="Genomic_DNA"/>
</dbReference>
<accession>A0A4Z1HZT4</accession>
<protein>
    <submittedName>
        <fullName evidence="1">Uncharacterized protein</fullName>
    </submittedName>
</protein>
<organism evidence="1 2">
    <name type="scientific">Botryotinia narcissicola</name>
    <dbReference type="NCBI Taxonomy" id="278944"/>
    <lineage>
        <taxon>Eukaryota</taxon>
        <taxon>Fungi</taxon>
        <taxon>Dikarya</taxon>
        <taxon>Ascomycota</taxon>
        <taxon>Pezizomycotina</taxon>
        <taxon>Leotiomycetes</taxon>
        <taxon>Helotiales</taxon>
        <taxon>Sclerotiniaceae</taxon>
        <taxon>Botryotinia</taxon>
    </lineage>
</organism>
<reference evidence="1 2" key="1">
    <citation type="submission" date="2017-12" db="EMBL/GenBank/DDBJ databases">
        <title>Comparative genomics of Botrytis spp.</title>
        <authorList>
            <person name="Valero-Jimenez C.A."/>
            <person name="Tapia P."/>
            <person name="Veloso J."/>
            <person name="Silva-Moreno E."/>
            <person name="Staats M."/>
            <person name="Valdes J.H."/>
            <person name="Van Kan J.A.L."/>
        </authorList>
    </citation>
    <scope>NUCLEOTIDE SEQUENCE [LARGE SCALE GENOMIC DNA]</scope>
    <source>
        <strain evidence="1 2">MUCL2120</strain>
    </source>
</reference>